<dbReference type="InterPro" id="IPR023213">
    <property type="entry name" value="CAT-like_dom_sf"/>
</dbReference>
<proteinExistence type="inferred from homology"/>
<dbReference type="AlphaFoldDB" id="A0ABD1FSR7"/>
<dbReference type="EMBL" id="JBEAFC010000012">
    <property type="protein sequence ID" value="KAL1534885.1"/>
    <property type="molecule type" value="Genomic_DNA"/>
</dbReference>
<evidence type="ECO:0000313" key="4">
    <source>
        <dbReference type="EMBL" id="KAL1534885.1"/>
    </source>
</evidence>
<keyword evidence="2" id="KW-0808">Transferase</keyword>
<dbReference type="Gene3D" id="3.30.559.10">
    <property type="entry name" value="Chloramphenicol acetyltransferase-like domain"/>
    <property type="match status" value="2"/>
</dbReference>
<dbReference type="PANTHER" id="PTHR31623:SF124">
    <property type="entry name" value="VINORINE SYNTHASE-RELATED"/>
    <property type="match status" value="1"/>
</dbReference>
<evidence type="ECO:0000256" key="2">
    <source>
        <dbReference type="ARBA" id="ARBA00022679"/>
    </source>
</evidence>
<protein>
    <submittedName>
        <fullName evidence="4">Uncharacterized protein</fullName>
    </submittedName>
</protein>
<sequence length="179" mass="19576">MWGSLAIAICASHRVMDSGCFSSFLTAWATAAHTTGKLLIQTYFDNHSSFPAENLPPNDDPPYENIVAERYVFNSKAIQKLRQRLTMTSEHPLSRVVAVSTFLAQAPLHADIARRGKARAALLGQLNNIPERTISSVPKHAFGTWISSSFLEIAADHTAEDALGENFPALASRICHTTV</sequence>
<dbReference type="Proteomes" id="UP001567538">
    <property type="component" value="Unassembled WGS sequence"/>
</dbReference>
<dbReference type="GO" id="GO:0016746">
    <property type="term" value="F:acyltransferase activity"/>
    <property type="evidence" value="ECO:0007669"/>
    <property type="project" value="UniProtKB-KW"/>
</dbReference>
<dbReference type="Pfam" id="PF02458">
    <property type="entry name" value="Transferase"/>
    <property type="match status" value="1"/>
</dbReference>
<dbReference type="PANTHER" id="PTHR31623">
    <property type="entry name" value="F21J9.9"/>
    <property type="match status" value="1"/>
</dbReference>
<name>A0ABD1FSR7_SALDI</name>
<organism evidence="4 5">
    <name type="scientific">Salvia divinorum</name>
    <name type="common">Maria pastora</name>
    <name type="synonym">Diviner's sage</name>
    <dbReference type="NCBI Taxonomy" id="28513"/>
    <lineage>
        <taxon>Eukaryota</taxon>
        <taxon>Viridiplantae</taxon>
        <taxon>Streptophyta</taxon>
        <taxon>Embryophyta</taxon>
        <taxon>Tracheophyta</taxon>
        <taxon>Spermatophyta</taxon>
        <taxon>Magnoliopsida</taxon>
        <taxon>eudicotyledons</taxon>
        <taxon>Gunneridae</taxon>
        <taxon>Pentapetalae</taxon>
        <taxon>asterids</taxon>
        <taxon>lamiids</taxon>
        <taxon>Lamiales</taxon>
        <taxon>Lamiaceae</taxon>
        <taxon>Nepetoideae</taxon>
        <taxon>Mentheae</taxon>
        <taxon>Salviinae</taxon>
        <taxon>Salvia</taxon>
        <taxon>Salvia subgen. Calosphace</taxon>
    </lineage>
</organism>
<accession>A0ABD1FSR7</accession>
<comment type="caution">
    <text evidence="4">The sequence shown here is derived from an EMBL/GenBank/DDBJ whole genome shotgun (WGS) entry which is preliminary data.</text>
</comment>
<evidence type="ECO:0000313" key="5">
    <source>
        <dbReference type="Proteomes" id="UP001567538"/>
    </source>
</evidence>
<evidence type="ECO:0000256" key="1">
    <source>
        <dbReference type="ARBA" id="ARBA00009861"/>
    </source>
</evidence>
<reference evidence="4 5" key="1">
    <citation type="submission" date="2024-06" db="EMBL/GenBank/DDBJ databases">
        <title>A chromosome level genome sequence of Diviner's sage (Salvia divinorum).</title>
        <authorList>
            <person name="Ford S.A."/>
            <person name="Ro D.-K."/>
            <person name="Ness R.W."/>
            <person name="Phillips M.A."/>
        </authorList>
    </citation>
    <scope>NUCLEOTIDE SEQUENCE [LARGE SCALE GENOMIC DNA]</scope>
    <source>
        <strain evidence="4">SAF-2024a</strain>
        <tissue evidence="4">Leaf</tissue>
    </source>
</reference>
<evidence type="ECO:0000256" key="3">
    <source>
        <dbReference type="ARBA" id="ARBA00023315"/>
    </source>
</evidence>
<keyword evidence="5" id="KW-1185">Reference proteome</keyword>
<gene>
    <name evidence="4" type="ORF">AAHA92_31006</name>
</gene>
<comment type="similarity">
    <text evidence="1">Belongs to the plant acyltransferase family.</text>
</comment>
<keyword evidence="3" id="KW-0012">Acyltransferase</keyword>